<evidence type="ECO:0000256" key="1">
    <source>
        <dbReference type="SAM" id="Phobius"/>
    </source>
</evidence>
<evidence type="ECO:0000313" key="2">
    <source>
        <dbReference type="EMBL" id="MFC5061383.1"/>
    </source>
</evidence>
<dbReference type="RefSeq" id="WP_378034729.1">
    <property type="nucleotide sequence ID" value="NZ_JBHSIV010000003.1"/>
</dbReference>
<protein>
    <recommendedName>
        <fullName evidence="4">Cardiolipin synthase N-terminal domain-containing protein</fullName>
    </recommendedName>
</protein>
<gene>
    <name evidence="2" type="ORF">ACFPBZ_04130</name>
</gene>
<organism evidence="2 3">
    <name type="scientific">Actinomycetospora atypica</name>
    <dbReference type="NCBI Taxonomy" id="1290095"/>
    <lineage>
        <taxon>Bacteria</taxon>
        <taxon>Bacillati</taxon>
        <taxon>Actinomycetota</taxon>
        <taxon>Actinomycetes</taxon>
        <taxon>Pseudonocardiales</taxon>
        <taxon>Pseudonocardiaceae</taxon>
        <taxon>Actinomycetospora</taxon>
    </lineage>
</organism>
<feature type="transmembrane region" description="Helical" evidence="1">
    <location>
        <begin position="7"/>
        <end position="24"/>
    </location>
</feature>
<accession>A0ABV9YJ05</accession>
<evidence type="ECO:0000313" key="3">
    <source>
        <dbReference type="Proteomes" id="UP001595947"/>
    </source>
</evidence>
<evidence type="ECO:0008006" key="4">
    <source>
        <dbReference type="Google" id="ProtNLM"/>
    </source>
</evidence>
<proteinExistence type="predicted"/>
<comment type="caution">
    <text evidence="2">The sequence shown here is derived from an EMBL/GenBank/DDBJ whole genome shotgun (WGS) entry which is preliminary data.</text>
</comment>
<dbReference type="EMBL" id="JBHSIV010000003">
    <property type="protein sequence ID" value="MFC5061383.1"/>
    <property type="molecule type" value="Genomic_DNA"/>
</dbReference>
<name>A0ABV9YJ05_9PSEU</name>
<keyword evidence="1" id="KW-0472">Membrane</keyword>
<keyword evidence="1" id="KW-1133">Transmembrane helix</keyword>
<dbReference type="Proteomes" id="UP001595947">
    <property type="component" value="Unassembled WGS sequence"/>
</dbReference>
<keyword evidence="1" id="KW-0812">Transmembrane</keyword>
<sequence length="72" mass="7899">MKKIAELLVCFLHPIAVVLVWLNIMVRPELSGTAKLVWAVLALVPVVPFVYVLTGGELWEKPAPAPAPAVRR</sequence>
<reference evidence="3" key="1">
    <citation type="journal article" date="2019" name="Int. J. Syst. Evol. Microbiol.">
        <title>The Global Catalogue of Microorganisms (GCM) 10K type strain sequencing project: providing services to taxonomists for standard genome sequencing and annotation.</title>
        <authorList>
            <consortium name="The Broad Institute Genomics Platform"/>
            <consortium name="The Broad Institute Genome Sequencing Center for Infectious Disease"/>
            <person name="Wu L."/>
            <person name="Ma J."/>
        </authorList>
    </citation>
    <scope>NUCLEOTIDE SEQUENCE [LARGE SCALE GENOMIC DNA]</scope>
    <source>
        <strain evidence="3">CGMCC 4.7093</strain>
    </source>
</reference>
<keyword evidence="3" id="KW-1185">Reference proteome</keyword>
<feature type="transmembrane region" description="Helical" evidence="1">
    <location>
        <begin position="36"/>
        <end position="54"/>
    </location>
</feature>